<keyword evidence="3 6" id="KW-0694">RNA-binding</keyword>
<keyword evidence="9" id="KW-1185">Reference proteome</keyword>
<keyword evidence="4 6" id="KW-0805">Transcription regulation</keyword>
<sequence>MGDAMEHMSGRRKARAVVLQILYQDDLNPQHNPADDEQTLRQRLRHPELVRFASELLNGVRKFRQELDAKIGAVTENWSLSRMAVTDRNALRIGAYELLYTDVPPQVAIDEAVELAKTFGTQQSGPFVNGILDRLYRDIVLGCARTPEKS</sequence>
<dbReference type="SUPFAM" id="SSF48013">
    <property type="entry name" value="NusB-like"/>
    <property type="match status" value="1"/>
</dbReference>
<protein>
    <recommendedName>
        <fullName evidence="6">Transcription antitermination protein NusB</fullName>
    </recommendedName>
    <alternativeName>
        <fullName evidence="6">Antitermination factor NusB</fullName>
    </alternativeName>
</protein>
<dbReference type="Proteomes" id="UP000215086">
    <property type="component" value="Chromosome"/>
</dbReference>
<dbReference type="EMBL" id="CP018477">
    <property type="protein sequence ID" value="ASV74300.1"/>
    <property type="molecule type" value="Genomic_DNA"/>
</dbReference>
<evidence type="ECO:0000256" key="2">
    <source>
        <dbReference type="ARBA" id="ARBA00022814"/>
    </source>
</evidence>
<dbReference type="GO" id="GO:0031564">
    <property type="term" value="P:transcription antitermination"/>
    <property type="evidence" value="ECO:0007669"/>
    <property type="project" value="UniProtKB-KW"/>
</dbReference>
<comment type="similarity">
    <text evidence="1 6">Belongs to the NusB family.</text>
</comment>
<evidence type="ECO:0000256" key="5">
    <source>
        <dbReference type="ARBA" id="ARBA00023163"/>
    </source>
</evidence>
<dbReference type="GO" id="GO:0003723">
    <property type="term" value="F:RNA binding"/>
    <property type="evidence" value="ECO:0007669"/>
    <property type="project" value="UniProtKB-UniRule"/>
</dbReference>
<proteinExistence type="inferred from homology"/>
<dbReference type="InterPro" id="IPR035926">
    <property type="entry name" value="NusB-like_sf"/>
</dbReference>
<organism evidence="8 9">
    <name type="scientific">Thermogutta terrifontis</name>
    <dbReference type="NCBI Taxonomy" id="1331910"/>
    <lineage>
        <taxon>Bacteria</taxon>
        <taxon>Pseudomonadati</taxon>
        <taxon>Planctomycetota</taxon>
        <taxon>Planctomycetia</taxon>
        <taxon>Pirellulales</taxon>
        <taxon>Thermoguttaceae</taxon>
        <taxon>Thermogutta</taxon>
    </lineage>
</organism>
<reference evidence="8 9" key="1">
    <citation type="journal article" name="Front. Microbiol.">
        <title>Sugar Metabolism of the First Thermophilic Planctomycete Thermogutta terrifontis: Comparative Genomic and Transcriptomic Approaches.</title>
        <authorList>
            <person name="Elcheninov A.G."/>
            <person name="Menzel P."/>
            <person name="Gudbergsdottir S.R."/>
            <person name="Slesarev A.I."/>
            <person name="Kadnikov V.V."/>
            <person name="Krogh A."/>
            <person name="Bonch-Osmolovskaya E.A."/>
            <person name="Peng X."/>
            <person name="Kublanov I.V."/>
        </authorList>
    </citation>
    <scope>NUCLEOTIDE SEQUENCE [LARGE SCALE GENOMIC DNA]</scope>
    <source>
        <strain evidence="8 9">R1</strain>
    </source>
</reference>
<accession>A0A286REB8</accession>
<dbReference type="AlphaFoldDB" id="A0A286REB8"/>
<dbReference type="CDD" id="cd00619">
    <property type="entry name" value="Terminator_NusB"/>
    <property type="match status" value="1"/>
</dbReference>
<dbReference type="NCBIfam" id="TIGR01951">
    <property type="entry name" value="nusB"/>
    <property type="match status" value="1"/>
</dbReference>
<dbReference type="Gene3D" id="1.10.940.10">
    <property type="entry name" value="NusB-like"/>
    <property type="match status" value="1"/>
</dbReference>
<dbReference type="InterPro" id="IPR011605">
    <property type="entry name" value="NusB_fam"/>
</dbReference>
<evidence type="ECO:0000256" key="1">
    <source>
        <dbReference type="ARBA" id="ARBA00005952"/>
    </source>
</evidence>
<dbReference type="KEGG" id="ttf:THTE_1698"/>
<evidence type="ECO:0000259" key="7">
    <source>
        <dbReference type="Pfam" id="PF01029"/>
    </source>
</evidence>
<feature type="domain" description="NusB/RsmB/TIM44" evidence="7">
    <location>
        <begin position="12"/>
        <end position="137"/>
    </location>
</feature>
<keyword evidence="2 6" id="KW-0889">Transcription antitermination</keyword>
<evidence type="ECO:0000256" key="3">
    <source>
        <dbReference type="ARBA" id="ARBA00022884"/>
    </source>
</evidence>
<evidence type="ECO:0000313" key="9">
    <source>
        <dbReference type="Proteomes" id="UP000215086"/>
    </source>
</evidence>
<dbReference type="InterPro" id="IPR006027">
    <property type="entry name" value="NusB_RsmB_TIM44"/>
</dbReference>
<dbReference type="PANTHER" id="PTHR11078:SF3">
    <property type="entry name" value="ANTITERMINATION NUSB DOMAIN-CONTAINING PROTEIN"/>
    <property type="match status" value="1"/>
</dbReference>
<name>A0A286REB8_9BACT</name>
<dbReference type="GO" id="GO:0006353">
    <property type="term" value="P:DNA-templated transcription termination"/>
    <property type="evidence" value="ECO:0007669"/>
    <property type="project" value="UniProtKB-UniRule"/>
</dbReference>
<comment type="function">
    <text evidence="6">Involved in transcription antitermination. Required for transcription of ribosomal RNA (rRNA) genes. Binds specifically to the boxA antiterminator sequence of the ribosomal RNA (rrn) operons.</text>
</comment>
<gene>
    <name evidence="6" type="primary">nusB</name>
    <name evidence="8" type="ORF">THTE_1698</name>
</gene>
<evidence type="ECO:0000256" key="6">
    <source>
        <dbReference type="HAMAP-Rule" id="MF_00073"/>
    </source>
</evidence>
<evidence type="ECO:0000313" key="8">
    <source>
        <dbReference type="EMBL" id="ASV74300.1"/>
    </source>
</evidence>
<dbReference type="HAMAP" id="MF_00073">
    <property type="entry name" value="NusB"/>
    <property type="match status" value="1"/>
</dbReference>
<dbReference type="PANTHER" id="PTHR11078">
    <property type="entry name" value="N UTILIZATION SUBSTANCE PROTEIN B-RELATED"/>
    <property type="match status" value="1"/>
</dbReference>
<dbReference type="GO" id="GO:0005829">
    <property type="term" value="C:cytosol"/>
    <property type="evidence" value="ECO:0007669"/>
    <property type="project" value="TreeGrafter"/>
</dbReference>
<keyword evidence="5 6" id="KW-0804">Transcription</keyword>
<dbReference type="Pfam" id="PF01029">
    <property type="entry name" value="NusB"/>
    <property type="match status" value="1"/>
</dbReference>
<evidence type="ECO:0000256" key="4">
    <source>
        <dbReference type="ARBA" id="ARBA00023015"/>
    </source>
</evidence>